<dbReference type="Proteomes" id="UP000464378">
    <property type="component" value="Chromosome"/>
</dbReference>
<accession>A0A6C2YJU0</accession>
<reference evidence="3" key="1">
    <citation type="submission" date="2019-04" db="EMBL/GenBank/DDBJ databases">
        <authorList>
            <consortium name="Science for Life Laboratories"/>
        </authorList>
    </citation>
    <scope>NUCLEOTIDE SEQUENCE</scope>
    <source>
        <strain evidence="3">MBLW1</strain>
    </source>
</reference>
<keyword evidence="2" id="KW-0812">Transmembrane</keyword>
<evidence type="ECO:0000313" key="4">
    <source>
        <dbReference type="Proteomes" id="UP000464378"/>
    </source>
</evidence>
<protein>
    <submittedName>
        <fullName evidence="3">Uncharacterized protein</fullName>
    </submittedName>
</protein>
<gene>
    <name evidence="3" type="ORF">GMBLW1_25850</name>
</gene>
<evidence type="ECO:0000256" key="1">
    <source>
        <dbReference type="SAM" id="MobiDB-lite"/>
    </source>
</evidence>
<evidence type="ECO:0000256" key="2">
    <source>
        <dbReference type="SAM" id="Phobius"/>
    </source>
</evidence>
<dbReference type="AlphaFoldDB" id="A0A6C2YJU0"/>
<dbReference type="EMBL" id="LR586016">
    <property type="protein sequence ID" value="VIP01375.1"/>
    <property type="molecule type" value="Genomic_DNA"/>
</dbReference>
<feature type="transmembrane region" description="Helical" evidence="2">
    <location>
        <begin position="12"/>
        <end position="35"/>
    </location>
</feature>
<dbReference type="EMBL" id="LR593887">
    <property type="protein sequence ID" value="VTR98218.1"/>
    <property type="molecule type" value="Genomic_DNA"/>
</dbReference>
<name>A0A6C2YJU0_9BACT</name>
<keyword evidence="4" id="KW-1185">Reference proteome</keyword>
<dbReference type="RefSeq" id="WP_162656587.1">
    <property type="nucleotide sequence ID" value="NZ_LR593887.1"/>
</dbReference>
<organism evidence="3">
    <name type="scientific">Tuwongella immobilis</name>
    <dbReference type="NCBI Taxonomy" id="692036"/>
    <lineage>
        <taxon>Bacteria</taxon>
        <taxon>Pseudomonadati</taxon>
        <taxon>Planctomycetota</taxon>
        <taxon>Planctomycetia</taxon>
        <taxon>Gemmatales</taxon>
        <taxon>Gemmataceae</taxon>
        <taxon>Tuwongella</taxon>
    </lineage>
</organism>
<evidence type="ECO:0000313" key="3">
    <source>
        <dbReference type="EMBL" id="VIP01375.1"/>
    </source>
</evidence>
<keyword evidence="2" id="KW-0472">Membrane</keyword>
<keyword evidence="2" id="KW-1133">Transmembrane helix</keyword>
<dbReference type="KEGG" id="tim:GMBLW1_25850"/>
<feature type="region of interest" description="Disordered" evidence="1">
    <location>
        <begin position="53"/>
        <end position="77"/>
    </location>
</feature>
<dbReference type="InParanoid" id="A0A6C2YJU0"/>
<sequence>MSESSSGNSAVIWVALIGALGSVAAALIGLMPWLLSKPEPSPATANVAPTTAAKATPNLTGPGGVPPMEKKAKPVKPPVDVSFRRAAVPTRGVVIQLANTAAREPLEKVVVTIQRPGEKSDRVFRAEKPIRPNESISVGWLELGNFAPKKGDTVRVRAEGYPVDWEEVINVN</sequence>
<proteinExistence type="predicted"/>